<name>S6D2U7_COTCN</name>
<reference evidence="4" key="1">
    <citation type="journal article" date="2013" name="Philos. Trans. R. Soc. Lond., B, Biol. Sci.">
        <title>Functional endogenous viral elements in the genome of the parasitoid wasp Cotesia congregata: insights into the evolutionary dynamics of bracoviruses.</title>
        <authorList>
            <person name="Bezier A."/>
            <person name="Louis F."/>
            <person name="Jancek S."/>
            <person name="Periquet G."/>
            <person name="Theze J."/>
            <person name="Gyapay G."/>
            <person name="Musset K."/>
            <person name="Lesobre J."/>
            <person name="Lenoble P."/>
            <person name="Dupuy C."/>
            <person name="Gundersen-Rindal D."/>
            <person name="Herniou E.A.Drezen.J.M."/>
        </authorList>
    </citation>
    <scope>NUCLEOTIDE SEQUENCE</scope>
</reference>
<accession>S6D2U7</accession>
<dbReference type="EMBL" id="HF586473">
    <property type="protein sequence ID" value="CCQ71130.1"/>
    <property type="molecule type" value="Genomic_DNA"/>
</dbReference>
<feature type="chain" id="PRO_5036287019" evidence="2">
    <location>
        <begin position="20"/>
        <end position="240"/>
    </location>
</feature>
<gene>
    <name evidence="4" type="primary">bv25-1</name>
    <name evidence="3" type="ORF">HICCMSTLAB_LOCUS6047</name>
</gene>
<evidence type="ECO:0000256" key="2">
    <source>
        <dbReference type="SAM" id="SignalP"/>
    </source>
</evidence>
<dbReference type="EMBL" id="CAJNRD030001120">
    <property type="protein sequence ID" value="CAG5092321.1"/>
    <property type="molecule type" value="Genomic_DNA"/>
</dbReference>
<evidence type="ECO:0000313" key="3">
    <source>
        <dbReference type="EMBL" id="CAG5092321.1"/>
    </source>
</evidence>
<keyword evidence="2" id="KW-0732">Signal</keyword>
<feature type="signal peptide" evidence="2">
    <location>
        <begin position="1"/>
        <end position="19"/>
    </location>
</feature>
<evidence type="ECO:0000256" key="1">
    <source>
        <dbReference type="SAM" id="Coils"/>
    </source>
</evidence>
<protein>
    <submittedName>
        <fullName evidence="3">Cc_bv25.1_31.12</fullName>
    </submittedName>
</protein>
<organism evidence="4">
    <name type="scientific">Cotesia congregata</name>
    <name type="common">Parasitoid wasp</name>
    <name type="synonym">Apanteles congregatus</name>
    <dbReference type="NCBI Taxonomy" id="51543"/>
    <lineage>
        <taxon>Eukaryota</taxon>
        <taxon>Metazoa</taxon>
        <taxon>Ecdysozoa</taxon>
        <taxon>Arthropoda</taxon>
        <taxon>Hexapoda</taxon>
        <taxon>Insecta</taxon>
        <taxon>Pterygota</taxon>
        <taxon>Neoptera</taxon>
        <taxon>Endopterygota</taxon>
        <taxon>Hymenoptera</taxon>
        <taxon>Apocrita</taxon>
        <taxon>Ichneumonoidea</taxon>
        <taxon>Braconidae</taxon>
        <taxon>Microgastrinae</taxon>
        <taxon>Cotesia</taxon>
    </lineage>
</organism>
<dbReference type="AlphaFoldDB" id="S6D2U7"/>
<reference evidence="3" key="2">
    <citation type="submission" date="2021-04" db="EMBL/GenBank/DDBJ databases">
        <authorList>
            <person name="Chebbi M.A.C M."/>
        </authorList>
    </citation>
    <scope>NUCLEOTIDE SEQUENCE</scope>
</reference>
<feature type="coiled-coil region" evidence="1">
    <location>
        <begin position="187"/>
        <end position="232"/>
    </location>
</feature>
<keyword evidence="5" id="KW-1185">Reference proteome</keyword>
<dbReference type="OrthoDB" id="10341522at2759"/>
<evidence type="ECO:0000313" key="4">
    <source>
        <dbReference type="EMBL" id="CCQ71130.1"/>
    </source>
</evidence>
<proteinExistence type="predicted"/>
<keyword evidence="1" id="KW-0175">Coiled coil</keyword>
<evidence type="ECO:0000313" key="5">
    <source>
        <dbReference type="Proteomes" id="UP000786811"/>
    </source>
</evidence>
<dbReference type="Proteomes" id="UP000786811">
    <property type="component" value="Unassembled WGS sequence"/>
</dbReference>
<sequence>MSFKVAVVLFAIISAITCSHNVPPRQIWRRQRRDVPSIVIGNVDNQIRNNFNIGGGGSVPPGSQVVAGSVLTQTNNDYVAINDAGKLVLVMPDVLTKPEQRIVPDLNDTEIRKLLNLTPDQHNAMVIVNLRKSLSILEEYCERISQLVDLAIIAKKTNFENTRESYPRKYHDERMWYIELEMYLIDIFDYQNDLDELMNKIRRQESISNSKVKKARKTMRELVRSHKDLTEQSQQILNSS</sequence>